<organism evidence="1 2">
    <name type="scientific">Populus alba</name>
    <name type="common">White poplar</name>
    <dbReference type="NCBI Taxonomy" id="43335"/>
    <lineage>
        <taxon>Eukaryota</taxon>
        <taxon>Viridiplantae</taxon>
        <taxon>Streptophyta</taxon>
        <taxon>Embryophyta</taxon>
        <taxon>Tracheophyta</taxon>
        <taxon>Spermatophyta</taxon>
        <taxon>Magnoliopsida</taxon>
        <taxon>eudicotyledons</taxon>
        <taxon>Gunneridae</taxon>
        <taxon>Pentapetalae</taxon>
        <taxon>rosids</taxon>
        <taxon>fabids</taxon>
        <taxon>Malpighiales</taxon>
        <taxon>Salicaceae</taxon>
        <taxon>Saliceae</taxon>
        <taxon>Populus</taxon>
    </lineage>
</organism>
<reference evidence="1 2" key="1">
    <citation type="journal article" date="2024" name="Plant Biotechnol. J.">
        <title>Genome and CRISPR/Cas9 system of a widespread forest tree (Populus alba) in the world.</title>
        <authorList>
            <person name="Liu Y.J."/>
            <person name="Jiang P.F."/>
            <person name="Han X.M."/>
            <person name="Li X.Y."/>
            <person name="Wang H.M."/>
            <person name="Wang Y.J."/>
            <person name="Wang X.X."/>
            <person name="Zeng Q.Y."/>
        </authorList>
    </citation>
    <scope>NUCLEOTIDE SEQUENCE [LARGE SCALE GENOMIC DNA]</scope>
    <source>
        <strain evidence="2">cv. PAL-ZL1</strain>
    </source>
</reference>
<evidence type="ECO:0000313" key="1">
    <source>
        <dbReference type="EMBL" id="KAL3569788.1"/>
    </source>
</evidence>
<gene>
    <name evidence="1" type="ORF">D5086_029678</name>
</gene>
<comment type="caution">
    <text evidence="1">The sequence shown here is derived from an EMBL/GenBank/DDBJ whole genome shotgun (WGS) entry which is preliminary data.</text>
</comment>
<protein>
    <submittedName>
        <fullName evidence="1">Uncharacterized protein</fullName>
    </submittedName>
</protein>
<name>A0ACC4AU69_POPAL</name>
<accession>A0ACC4AU69</accession>
<sequence>MLSIISHSKSFLVHQDCYGRIAFGEQNREDASWSKLGKLVSIVTAGGGLLNQLQKESSLPKEQEIIMEQEGTYRCL</sequence>
<proteinExistence type="predicted"/>
<dbReference type="EMBL" id="RCHU02000016">
    <property type="protein sequence ID" value="KAL3569788.1"/>
    <property type="molecule type" value="Genomic_DNA"/>
</dbReference>
<evidence type="ECO:0000313" key="2">
    <source>
        <dbReference type="Proteomes" id="UP000309997"/>
    </source>
</evidence>
<dbReference type="Proteomes" id="UP000309997">
    <property type="component" value="Unassembled WGS sequence"/>
</dbReference>
<keyword evidence="2" id="KW-1185">Reference proteome</keyword>